<keyword evidence="2 3" id="KW-0694">RNA-binding</keyword>
<dbReference type="EMBL" id="FNNF01000005">
    <property type="protein sequence ID" value="SDW17244.1"/>
    <property type="molecule type" value="Genomic_DNA"/>
</dbReference>
<accession>A0A1H2REK2</accession>
<organism evidence="5 6">
    <name type="scientific">Kandleria vitulina</name>
    <dbReference type="NCBI Taxonomy" id="1630"/>
    <lineage>
        <taxon>Bacteria</taxon>
        <taxon>Bacillati</taxon>
        <taxon>Bacillota</taxon>
        <taxon>Erysipelotrichia</taxon>
        <taxon>Erysipelotrichales</taxon>
        <taxon>Coprobacillaceae</taxon>
        <taxon>Kandleria</taxon>
    </lineage>
</organism>
<dbReference type="PROSITE" id="PS50886">
    <property type="entry name" value="TRBD"/>
    <property type="match status" value="1"/>
</dbReference>
<dbReference type="Gene3D" id="3.30.1940.10">
    <property type="entry name" value="YtpR-like"/>
    <property type="match status" value="1"/>
</dbReference>
<dbReference type="STRING" id="1630.SAMN05216514_10388"/>
<gene>
    <name evidence="5" type="ORF">SAMN04487759_10578</name>
</gene>
<dbReference type="Pfam" id="PF14794">
    <property type="entry name" value="DUF4479"/>
    <property type="match status" value="1"/>
</dbReference>
<evidence type="ECO:0000256" key="1">
    <source>
        <dbReference type="ARBA" id="ARBA00022555"/>
    </source>
</evidence>
<dbReference type="RefSeq" id="WP_074685819.1">
    <property type="nucleotide sequence ID" value="NZ_FNNF01000005.1"/>
</dbReference>
<dbReference type="Gene3D" id="2.40.50.140">
    <property type="entry name" value="Nucleic acid-binding proteins"/>
    <property type="match status" value="1"/>
</dbReference>
<evidence type="ECO:0000256" key="2">
    <source>
        <dbReference type="ARBA" id="ARBA00022884"/>
    </source>
</evidence>
<evidence type="ECO:0000313" key="6">
    <source>
        <dbReference type="Proteomes" id="UP000182429"/>
    </source>
</evidence>
<dbReference type="InterPro" id="IPR027855">
    <property type="entry name" value="DUF4479"/>
</dbReference>
<evidence type="ECO:0000313" key="5">
    <source>
        <dbReference type="EMBL" id="SDW17244.1"/>
    </source>
</evidence>
<dbReference type="InterPro" id="IPR012340">
    <property type="entry name" value="NA-bd_OB-fold"/>
</dbReference>
<evidence type="ECO:0000256" key="3">
    <source>
        <dbReference type="PROSITE-ProRule" id="PRU00209"/>
    </source>
</evidence>
<dbReference type="SUPFAM" id="SSF50249">
    <property type="entry name" value="Nucleic acid-binding proteins"/>
    <property type="match status" value="1"/>
</dbReference>
<dbReference type="AlphaFoldDB" id="A0A1H2REK2"/>
<dbReference type="InterPro" id="IPR002547">
    <property type="entry name" value="tRNA-bd_dom"/>
</dbReference>
<dbReference type="InterPro" id="IPR037154">
    <property type="entry name" value="YtpR-like_sf"/>
</dbReference>
<feature type="domain" description="TRNA-binding" evidence="4">
    <location>
        <begin position="88"/>
        <end position="196"/>
    </location>
</feature>
<proteinExistence type="predicted"/>
<dbReference type="OrthoDB" id="9805455at2"/>
<dbReference type="InterPro" id="IPR033714">
    <property type="entry name" value="tRNA_bind_bactPheRS"/>
</dbReference>
<dbReference type="GO" id="GO:0000049">
    <property type="term" value="F:tRNA binding"/>
    <property type="evidence" value="ECO:0007669"/>
    <property type="project" value="UniProtKB-UniRule"/>
</dbReference>
<sequence>MNLHAFYRKESVGDILLVRLFNEGTTVSYEKKDDLVILKDDEKVIGYNVLNASMHFDHLEEGKVKINEAFVERLNQYLSTYKEDSVSSDYNDHFVVGYITEVMMHPEAMNLHIAQVDLGDQEVQIVCGSRNLKEEKLAVVALPGAVMPDGTVIEASELMGVPSEGMLCSRKDLGLSDKTGLLYLDEDDYHEGDHYFEVMKG</sequence>
<dbReference type="eggNOG" id="COG0073">
    <property type="taxonomic scope" value="Bacteria"/>
</dbReference>
<evidence type="ECO:0000259" key="4">
    <source>
        <dbReference type="PROSITE" id="PS50886"/>
    </source>
</evidence>
<reference evidence="5 6" key="1">
    <citation type="submission" date="2016-10" db="EMBL/GenBank/DDBJ databases">
        <authorList>
            <person name="de Groot N.N."/>
        </authorList>
    </citation>
    <scope>NUCLEOTIDE SEQUENCE [LARGE SCALE GENOMIC DNA]</scope>
    <source>
        <strain evidence="5 6">S3b</strain>
    </source>
</reference>
<protein>
    <submittedName>
        <fullName evidence="5">tRNA-binding protein</fullName>
    </submittedName>
</protein>
<dbReference type="NCBIfam" id="NF045760">
    <property type="entry name" value="YtpR"/>
    <property type="match status" value="1"/>
</dbReference>
<dbReference type="Proteomes" id="UP000182429">
    <property type="component" value="Unassembled WGS sequence"/>
</dbReference>
<dbReference type="CDD" id="cd02796">
    <property type="entry name" value="tRNA_bind_bactPheRS"/>
    <property type="match status" value="1"/>
</dbReference>
<name>A0A1H2REK2_9FIRM</name>
<dbReference type="Pfam" id="PF01588">
    <property type="entry name" value="tRNA_bind"/>
    <property type="match status" value="1"/>
</dbReference>
<keyword evidence="1 3" id="KW-0820">tRNA-binding</keyword>